<keyword evidence="2 7" id="KW-0963">Cytoplasm</keyword>
<dbReference type="GO" id="GO:0070475">
    <property type="term" value="P:rRNA base methylation"/>
    <property type="evidence" value="ECO:0007669"/>
    <property type="project" value="UniProtKB-UniRule"/>
</dbReference>
<dbReference type="Pfam" id="PF01795">
    <property type="entry name" value="Methyltransf_5"/>
    <property type="match status" value="1"/>
</dbReference>
<dbReference type="Gene3D" id="3.40.50.150">
    <property type="entry name" value="Vaccinia Virus protein VP39"/>
    <property type="match status" value="1"/>
</dbReference>
<feature type="binding site" evidence="7">
    <location>
        <position position="53"/>
    </location>
    <ligand>
        <name>S-adenosyl-L-methionine</name>
        <dbReference type="ChEBI" id="CHEBI:59789"/>
    </ligand>
</feature>
<sequence>MEFNHVSVLLNECIDNLNIKPDGVYVDCTMGGAGHSKEIVKRLSSDGLFIGFDQDKNAIATAKERLAEYSDRVKFVHSNFENIKEELEKIGVHKIDGVLADLGVSSHQLDEADRGFSYMQDAPLDMRMDVRKDFSAYNVVNEYTEEELAKIIKDYGEDNWAKRIAKFIVEGRAEKPIETTGELVDIIKKAIPKKARIDGPHPAKRTFQAIRIEVNNELGVITKMIDDACSIMNPGGRICIITFHSLEDRIVKNEFKYLSLDCVCPPEMPFCQCDKVSEVKVITRKPILPSAEEIEMNPRSRSAKLRVAEKK</sequence>
<comment type="subcellular location">
    <subcellularLocation>
        <location evidence="7">Cytoplasm</location>
    </subcellularLocation>
</comment>
<evidence type="ECO:0000313" key="8">
    <source>
        <dbReference type="EMBL" id="EEA85324.1"/>
    </source>
</evidence>
<dbReference type="HOGENOM" id="CLU_038422_2_0_9"/>
<dbReference type="GO" id="GO:0071424">
    <property type="term" value="F:rRNA (cytosine-N4-)-methyltransferase activity"/>
    <property type="evidence" value="ECO:0007669"/>
    <property type="project" value="UniProtKB-UniRule"/>
</dbReference>
<dbReference type="RefSeq" id="WP_006439964.1">
    <property type="nucleotide sequence ID" value="NZ_DS995356.1"/>
</dbReference>
<comment type="catalytic activity">
    <reaction evidence="7">
        <text>cytidine(1402) in 16S rRNA + S-adenosyl-L-methionine = N(4)-methylcytidine(1402) in 16S rRNA + S-adenosyl-L-homocysteine + H(+)</text>
        <dbReference type="Rhea" id="RHEA:42928"/>
        <dbReference type="Rhea" id="RHEA-COMP:10286"/>
        <dbReference type="Rhea" id="RHEA-COMP:10287"/>
        <dbReference type="ChEBI" id="CHEBI:15378"/>
        <dbReference type="ChEBI" id="CHEBI:57856"/>
        <dbReference type="ChEBI" id="CHEBI:59789"/>
        <dbReference type="ChEBI" id="CHEBI:74506"/>
        <dbReference type="ChEBI" id="CHEBI:82748"/>
        <dbReference type="EC" id="2.1.1.199"/>
    </reaction>
</comment>
<evidence type="ECO:0000256" key="4">
    <source>
        <dbReference type="ARBA" id="ARBA00022603"/>
    </source>
</evidence>
<dbReference type="eggNOG" id="COG0275">
    <property type="taxonomic scope" value="Bacteria"/>
</dbReference>
<protein>
    <recommendedName>
        <fullName evidence="7">Ribosomal RNA small subunit methyltransferase H</fullName>
        <ecNumber evidence="7">2.1.1.199</ecNumber>
    </recommendedName>
    <alternativeName>
        <fullName evidence="7">16S rRNA m(4)C1402 methyltransferase</fullName>
    </alternativeName>
    <alternativeName>
        <fullName evidence="7">rRNA (cytosine-N(4)-)-methyltransferase RsmH</fullName>
    </alternativeName>
</protein>
<dbReference type="SUPFAM" id="SSF53335">
    <property type="entry name" value="S-adenosyl-L-methionine-dependent methyltransferases"/>
    <property type="match status" value="1"/>
</dbReference>
<comment type="function">
    <text evidence="7">Specifically methylates the N4 position of cytidine in position 1402 (C1402) of 16S rRNA.</text>
</comment>
<evidence type="ECO:0000256" key="6">
    <source>
        <dbReference type="ARBA" id="ARBA00022691"/>
    </source>
</evidence>
<keyword evidence="6 7" id="KW-0949">S-adenosyl-L-methionine</keyword>
<feature type="binding site" evidence="7">
    <location>
        <position position="80"/>
    </location>
    <ligand>
        <name>S-adenosyl-L-methionine</name>
        <dbReference type="ChEBI" id="CHEBI:59789"/>
    </ligand>
</feature>
<dbReference type="STRING" id="500633.CLOHIR_01047"/>
<gene>
    <name evidence="7" type="primary">rsmH</name>
    <name evidence="8" type="synonym">mraW</name>
    <name evidence="8" type="ORF">CLOHIR_01047</name>
</gene>
<evidence type="ECO:0000256" key="7">
    <source>
        <dbReference type="HAMAP-Rule" id="MF_01007"/>
    </source>
</evidence>
<keyword evidence="5 7" id="KW-0808">Transferase</keyword>
<comment type="similarity">
    <text evidence="1 7">Belongs to the methyltransferase superfamily. RsmH family.</text>
</comment>
<reference evidence="8 9" key="2">
    <citation type="submission" date="2008-10" db="EMBL/GenBank/DDBJ databases">
        <title>Draft genome sequence of Clostridium hiranonis (DSM 13275).</title>
        <authorList>
            <person name="Sudarsanam P."/>
            <person name="Ley R."/>
            <person name="Guruge J."/>
            <person name="Turnbaugh P.J."/>
            <person name="Mahowald M."/>
            <person name="Liep D."/>
            <person name="Gordon J."/>
        </authorList>
    </citation>
    <scope>NUCLEOTIDE SEQUENCE [LARGE SCALE GENOMIC DNA]</scope>
    <source>
        <strain evidence="8 9">DSM 13275</strain>
    </source>
</reference>
<reference evidence="8 9" key="1">
    <citation type="submission" date="2008-09" db="EMBL/GenBank/DDBJ databases">
        <authorList>
            <person name="Fulton L."/>
            <person name="Clifton S."/>
            <person name="Fulton B."/>
            <person name="Xu J."/>
            <person name="Minx P."/>
            <person name="Pepin K.H."/>
            <person name="Johnson M."/>
            <person name="Thiruvilangam P."/>
            <person name="Bhonagiri V."/>
            <person name="Nash W.E."/>
            <person name="Mardis E.R."/>
            <person name="Wilson R.K."/>
        </authorList>
    </citation>
    <scope>NUCLEOTIDE SEQUENCE [LARGE SCALE GENOMIC DNA]</scope>
    <source>
        <strain evidence="8 9">DSM 13275</strain>
    </source>
</reference>
<proteinExistence type="inferred from homology"/>
<dbReference type="InterPro" id="IPR029063">
    <property type="entry name" value="SAM-dependent_MTases_sf"/>
</dbReference>
<feature type="binding site" evidence="7">
    <location>
        <position position="108"/>
    </location>
    <ligand>
        <name>S-adenosyl-L-methionine</name>
        <dbReference type="ChEBI" id="CHEBI:59789"/>
    </ligand>
</feature>
<dbReference type="PANTHER" id="PTHR11265:SF0">
    <property type="entry name" value="12S RRNA N4-METHYLCYTIDINE METHYLTRANSFERASE"/>
    <property type="match status" value="1"/>
</dbReference>
<accession>B6FYU3</accession>
<dbReference type="EC" id="2.1.1.199" evidence="7"/>
<name>B6FYU3_PEPHT</name>
<dbReference type="PANTHER" id="PTHR11265">
    <property type="entry name" value="S-ADENOSYL-METHYLTRANSFERASE MRAW"/>
    <property type="match status" value="1"/>
</dbReference>
<dbReference type="Gene3D" id="1.10.150.170">
    <property type="entry name" value="Putative methyltransferase TM0872, insert domain"/>
    <property type="match status" value="1"/>
</dbReference>
<evidence type="ECO:0000256" key="1">
    <source>
        <dbReference type="ARBA" id="ARBA00010396"/>
    </source>
</evidence>
<dbReference type="InterPro" id="IPR023397">
    <property type="entry name" value="SAM-dep_MeTrfase_MraW_recog"/>
</dbReference>
<dbReference type="InterPro" id="IPR002903">
    <property type="entry name" value="RsmH"/>
</dbReference>
<evidence type="ECO:0000256" key="3">
    <source>
        <dbReference type="ARBA" id="ARBA00022552"/>
    </source>
</evidence>
<dbReference type="GO" id="GO:0005737">
    <property type="term" value="C:cytoplasm"/>
    <property type="evidence" value="ECO:0007669"/>
    <property type="project" value="UniProtKB-SubCell"/>
</dbReference>
<dbReference type="PIRSF" id="PIRSF004486">
    <property type="entry name" value="MraW"/>
    <property type="match status" value="1"/>
</dbReference>
<organism evidence="8 9">
    <name type="scientific">Peptacetobacter hiranonis (strain DSM 13275 / JCM 10541 / KCTC 15199 / TO-931)</name>
    <name type="common">Clostridium hiranonis</name>
    <dbReference type="NCBI Taxonomy" id="500633"/>
    <lineage>
        <taxon>Bacteria</taxon>
        <taxon>Bacillati</taxon>
        <taxon>Bacillota</taxon>
        <taxon>Clostridia</taxon>
        <taxon>Peptostreptococcales</taxon>
        <taxon>Peptostreptococcaceae</taxon>
        <taxon>Peptacetobacter</taxon>
    </lineage>
</organism>
<dbReference type="HAMAP" id="MF_01007">
    <property type="entry name" value="16SrRNA_methyltr_H"/>
    <property type="match status" value="1"/>
</dbReference>
<dbReference type="FunFam" id="1.10.150.170:FF:000001">
    <property type="entry name" value="Ribosomal RNA small subunit methyltransferase H"/>
    <property type="match status" value="1"/>
</dbReference>
<dbReference type="Proteomes" id="UP000003178">
    <property type="component" value="Unassembled WGS sequence"/>
</dbReference>
<evidence type="ECO:0000313" key="9">
    <source>
        <dbReference type="Proteomes" id="UP000003178"/>
    </source>
</evidence>
<dbReference type="NCBIfam" id="TIGR00006">
    <property type="entry name" value="16S rRNA (cytosine(1402)-N(4))-methyltransferase RsmH"/>
    <property type="match status" value="1"/>
</dbReference>
<keyword evidence="4 7" id="KW-0489">Methyltransferase</keyword>
<evidence type="ECO:0000256" key="5">
    <source>
        <dbReference type="ARBA" id="ARBA00022679"/>
    </source>
</evidence>
<evidence type="ECO:0000256" key="2">
    <source>
        <dbReference type="ARBA" id="ARBA00022490"/>
    </source>
</evidence>
<keyword evidence="9" id="KW-1185">Reference proteome</keyword>
<feature type="binding site" evidence="7">
    <location>
        <begin position="33"/>
        <end position="35"/>
    </location>
    <ligand>
        <name>S-adenosyl-L-methionine</name>
        <dbReference type="ChEBI" id="CHEBI:59789"/>
    </ligand>
</feature>
<dbReference type="AlphaFoldDB" id="B6FYU3"/>
<dbReference type="EMBL" id="ABWP01000045">
    <property type="protein sequence ID" value="EEA85324.1"/>
    <property type="molecule type" value="Genomic_DNA"/>
</dbReference>
<keyword evidence="3 7" id="KW-0698">rRNA processing</keyword>
<dbReference type="SUPFAM" id="SSF81799">
    <property type="entry name" value="Putative methyltransferase TM0872, insert domain"/>
    <property type="match status" value="1"/>
</dbReference>
<feature type="binding site" evidence="7">
    <location>
        <position position="101"/>
    </location>
    <ligand>
        <name>S-adenosyl-L-methionine</name>
        <dbReference type="ChEBI" id="CHEBI:59789"/>
    </ligand>
</feature>
<dbReference type="OrthoDB" id="9806637at2"/>
<comment type="caution">
    <text evidence="8">The sequence shown here is derived from an EMBL/GenBank/DDBJ whole genome shotgun (WGS) entry which is preliminary data.</text>
</comment>